<dbReference type="AlphaFoldDB" id="T0KY78"/>
<dbReference type="Proteomes" id="UP000053780">
    <property type="component" value="Unassembled WGS sequence"/>
</dbReference>
<sequence length="992" mass="117790">MSLFILNKKFKYLKENNPYKFVDRLLALAFYIENKNNGFILSNGLNDNFKFIFDITILSAMIKDHKKHYCKCQRSIEIRRYKQKECDVTNKTIKLIRKLLKENVKYLWDNNKKFTLHHIDSDIGLCNIIINIIKRSHVEMSRYSMNCEIKCSINLVSWCLITSKKNHTKSYEYDKVRRFKKSPWSIKNVITRIYTTIIEKYINLNTMSIKNFLLKAFMKQFLGMETISNTLVYNNNKIDNKPCDTYIINRQSFKNLAKTLLSNVMIRLCMLNTKISDNCVTRTLPYQLPYSMCWNYSKFKIIHKNVMDLKINFIEYEKTMDTKYTLSEDNSYGSKWMRNQDKVLNIIKNNNKTLSIIETQSELFKKKQKLVSKLLQRHSCLHDQLEKISMINKRKMTKKDTYTGPKNKTISNTLVYNNNKIDNKPCDTYIINRQSFKNLAKTLLSNVMIHCVTRTLPYHLLSTKKQWTQIILYQKITSKRKCRAELWFKVNVKMIPTYKTFRTKSRTILELICDVSCIMMYSLTQDNELLFHRGRDRVKNLFKDEYIKDNIAIYQRRDFKQAFKIIDEKKEQEPKKTGDQEIGKSKSKFRRRIFNISVKLVKINVSRPRIHLLDKGASVSSKNKIAAITNEEEPKEDIQNLIDDIECRETIISSKYSDMLKDAKIYSRQEQANRKISICPKYKRSPKEHELIKEERAGTSNQYYSVRRKIKMSDFALTFEGLTKLPFHTNIQYRHHRHIKQHSTQRKTYNNNKNVFLVINVPFTFKRIINKYFTEYMYKFVTVYLDDILVIGHHTKDSLEAEQEEVLFITTKNTDKTKFENYRVNNSQHKENILAFSEFFSYFSKILLKHRHPKLSHRVPVIYTSTKLLKMEINYTITDKESLRIKMTVEFDGHNGSIPLKNQTHQRTHNVITDVLSRIILLLSEIIIEESDLFNSFRESVCVRRQAYSDYQNLKPWVCNLTSPLQVGDSLMALINPRLSTSETTLFCHEFK</sequence>
<dbReference type="EMBL" id="KE647306">
    <property type="protein sequence ID" value="EQB60317.1"/>
    <property type="molecule type" value="Genomic_DNA"/>
</dbReference>
<keyword evidence="2" id="KW-1185">Reference proteome</keyword>
<gene>
    <name evidence="1" type="ORF">NAPIS_ORF02094</name>
</gene>
<proteinExistence type="predicted"/>
<name>T0KY78_9MICR</name>
<evidence type="ECO:0008006" key="3">
    <source>
        <dbReference type="Google" id="ProtNLM"/>
    </source>
</evidence>
<accession>T0KY78</accession>
<reference evidence="1 2" key="1">
    <citation type="journal article" date="2013" name="BMC Genomics">
        <title>Genome sequencing and comparative genomics of honey bee microsporidia, Nosema apis reveal novel insights into host-parasite interactions.</title>
        <authorList>
            <person name="Chen Yp."/>
            <person name="Pettis J.S."/>
            <person name="Zhao Y."/>
            <person name="Liu X."/>
            <person name="Tallon L.J."/>
            <person name="Sadzewicz L.D."/>
            <person name="Li R."/>
            <person name="Zheng H."/>
            <person name="Huang S."/>
            <person name="Zhang X."/>
            <person name="Hamilton M.C."/>
            <person name="Pernal S.F."/>
            <person name="Melathopoulos A.P."/>
            <person name="Yan X."/>
            <person name="Evans J.D."/>
        </authorList>
    </citation>
    <scope>NUCLEOTIDE SEQUENCE [LARGE SCALE GENOMIC DNA]</scope>
    <source>
        <strain evidence="1 2">BRL 01</strain>
    </source>
</reference>
<dbReference type="SUPFAM" id="SSF56672">
    <property type="entry name" value="DNA/RNA polymerases"/>
    <property type="match status" value="1"/>
</dbReference>
<dbReference type="InterPro" id="IPR043128">
    <property type="entry name" value="Rev_trsase/Diguanyl_cyclase"/>
</dbReference>
<evidence type="ECO:0000313" key="1">
    <source>
        <dbReference type="EMBL" id="EQB60317.1"/>
    </source>
</evidence>
<dbReference type="InterPro" id="IPR043502">
    <property type="entry name" value="DNA/RNA_pol_sf"/>
</dbReference>
<dbReference type="VEuPathDB" id="MicrosporidiaDB:NAPIS_ORF02094"/>
<protein>
    <recommendedName>
        <fullName evidence="3">Reverse transcriptase domain-containing protein</fullName>
    </recommendedName>
</protein>
<organism evidence="1 2">
    <name type="scientific">Vairimorpha apis BRL 01</name>
    <dbReference type="NCBI Taxonomy" id="1037528"/>
    <lineage>
        <taxon>Eukaryota</taxon>
        <taxon>Fungi</taxon>
        <taxon>Fungi incertae sedis</taxon>
        <taxon>Microsporidia</taxon>
        <taxon>Nosematidae</taxon>
        <taxon>Vairimorpha</taxon>
    </lineage>
</organism>
<evidence type="ECO:0000313" key="2">
    <source>
        <dbReference type="Proteomes" id="UP000053780"/>
    </source>
</evidence>
<dbReference type="Gene3D" id="3.30.70.270">
    <property type="match status" value="1"/>
</dbReference>
<dbReference type="HOGENOM" id="CLU_301294_0_0_1"/>